<dbReference type="RefSeq" id="WP_012447845.1">
    <property type="nucleotide sequence ID" value="NC_010718.1"/>
</dbReference>
<comment type="function">
    <text evidence="5 6">Structural component of flagellum, the bacterial motility apparatus. Part of the rod structure of flagellar basal body.</text>
</comment>
<comment type="subcellular location">
    <subcellularLocation>
        <location evidence="1 6">Bacterial flagellum basal body</location>
    </subcellularLocation>
</comment>
<dbReference type="HOGENOM" id="CLU_125463_3_1_9"/>
<dbReference type="Pfam" id="PF00460">
    <property type="entry name" value="Flg_bb_rod"/>
    <property type="match status" value="1"/>
</dbReference>
<reference evidence="9 10" key="2">
    <citation type="journal article" date="2011" name="J. Bacteriol.">
        <title>Complete genome sequence of the anaerobic, halophilic alkalithermophile Natranaerobius thermophilus JW/NM-WN-LF.</title>
        <authorList>
            <person name="Zhao B."/>
            <person name="Mesbah N.M."/>
            <person name="Dalin E."/>
            <person name="Goodwin L."/>
            <person name="Nolan M."/>
            <person name="Pitluck S."/>
            <person name="Chertkov O."/>
            <person name="Brettin T.S."/>
            <person name="Han J."/>
            <person name="Larimer F.W."/>
            <person name="Land M.L."/>
            <person name="Hauser L."/>
            <person name="Kyrpides N."/>
            <person name="Wiegel J."/>
        </authorList>
    </citation>
    <scope>NUCLEOTIDE SEQUENCE [LARGE SCALE GENOMIC DNA]</scope>
    <source>
        <strain evidence="10">ATCC BAA-1301 / DSM 18059 / JW/NM-WN-LF</strain>
    </source>
</reference>
<feature type="region of interest" description="Disordered" evidence="7">
    <location>
        <begin position="55"/>
        <end position="96"/>
    </location>
</feature>
<dbReference type="Proteomes" id="UP000001683">
    <property type="component" value="Chromosome"/>
</dbReference>
<reference evidence="9 10" key="1">
    <citation type="submission" date="2008-04" db="EMBL/GenBank/DDBJ databases">
        <title>Complete sequence of chromosome of Natranaerobius thermophilus JW/NM-WN-LF.</title>
        <authorList>
            <consortium name="US DOE Joint Genome Institute"/>
            <person name="Copeland A."/>
            <person name="Lucas S."/>
            <person name="Lapidus A."/>
            <person name="Glavina del Rio T."/>
            <person name="Dalin E."/>
            <person name="Tice H."/>
            <person name="Bruce D."/>
            <person name="Goodwin L."/>
            <person name="Pitluck S."/>
            <person name="Chertkov O."/>
            <person name="Brettin T."/>
            <person name="Detter J.C."/>
            <person name="Han C."/>
            <person name="Kuske C.R."/>
            <person name="Schmutz J."/>
            <person name="Larimer F."/>
            <person name="Land M."/>
            <person name="Hauser L."/>
            <person name="Kyrpides N."/>
            <person name="Lykidis A."/>
            <person name="Mesbah N.M."/>
            <person name="Wiegel J."/>
        </authorList>
    </citation>
    <scope>NUCLEOTIDE SEQUENCE [LARGE SCALE GENOMIC DNA]</scope>
    <source>
        <strain evidence="10">ATCC BAA-1301 / DSM 18059 / JW/NM-WN-LF</strain>
    </source>
</reference>
<dbReference type="EMBL" id="CP001034">
    <property type="protein sequence ID" value="ACB84971.1"/>
    <property type="molecule type" value="Genomic_DNA"/>
</dbReference>
<sequence length="134" mass="15073">MFEQAPIGLLGNSLNGTTKRHEVISNNIANVNTPGFKRGRVDFEEQLKEAMKADSKDIEGKITREKHIPIGKVDSTIEPQVRRESDSSMRNDDNNVDVDTEMSRLTQNSLHHQALTRQLSSEFNKLRSAIQGGR</sequence>
<dbReference type="FunCoup" id="B2A340">
    <property type="interactions" value="67"/>
</dbReference>
<evidence type="ECO:0000256" key="4">
    <source>
        <dbReference type="ARBA" id="ARBA00023143"/>
    </source>
</evidence>
<name>B2A340_NATTJ</name>
<evidence type="ECO:0000256" key="7">
    <source>
        <dbReference type="SAM" id="MobiDB-lite"/>
    </source>
</evidence>
<comment type="subunit">
    <text evidence="6">The basal body constitutes a major portion of the flagellar organelle and consists of a number of rings mounted on a central rod.</text>
</comment>
<evidence type="ECO:0000256" key="1">
    <source>
        <dbReference type="ARBA" id="ARBA00004117"/>
    </source>
</evidence>
<dbReference type="GO" id="GO:0071978">
    <property type="term" value="P:bacterial-type flagellum-dependent swarming motility"/>
    <property type="evidence" value="ECO:0007669"/>
    <property type="project" value="TreeGrafter"/>
</dbReference>
<dbReference type="AlphaFoldDB" id="B2A340"/>
<dbReference type="PANTHER" id="PTHR30435">
    <property type="entry name" value="FLAGELLAR PROTEIN"/>
    <property type="match status" value="1"/>
</dbReference>
<keyword evidence="9" id="KW-0966">Cell projection</keyword>
<feature type="compositionally biased region" description="Basic and acidic residues" evidence="7">
    <location>
        <begin position="55"/>
        <end position="68"/>
    </location>
</feature>
<evidence type="ECO:0000313" key="9">
    <source>
        <dbReference type="EMBL" id="ACB84971.1"/>
    </source>
</evidence>
<dbReference type="STRING" id="457570.Nther_1388"/>
<accession>B2A340</accession>
<evidence type="ECO:0000313" key="10">
    <source>
        <dbReference type="Proteomes" id="UP000001683"/>
    </source>
</evidence>
<dbReference type="OrthoDB" id="9792068at2"/>
<dbReference type="PIRSF" id="PIRSF002889">
    <property type="entry name" value="Rod_FlgB"/>
    <property type="match status" value="1"/>
</dbReference>
<gene>
    <name evidence="9" type="ordered locus">Nther_1388</name>
</gene>
<dbReference type="eggNOG" id="COG1815">
    <property type="taxonomic scope" value="Bacteria"/>
</dbReference>
<feature type="domain" description="Flagellar basal body rod protein N-terminal" evidence="8">
    <location>
        <begin position="15"/>
        <end position="37"/>
    </location>
</feature>
<dbReference type="PANTHER" id="PTHR30435:SF12">
    <property type="entry name" value="FLAGELLAR BASAL BODY ROD PROTEIN FLGB"/>
    <property type="match status" value="1"/>
</dbReference>
<dbReference type="InterPro" id="IPR006300">
    <property type="entry name" value="FlgB"/>
</dbReference>
<evidence type="ECO:0000259" key="8">
    <source>
        <dbReference type="Pfam" id="PF00460"/>
    </source>
</evidence>
<proteinExistence type="inferred from homology"/>
<keyword evidence="9" id="KW-0282">Flagellum</keyword>
<keyword evidence="9" id="KW-0969">Cilium</keyword>
<keyword evidence="4 6" id="KW-0975">Bacterial flagellum</keyword>
<evidence type="ECO:0000256" key="6">
    <source>
        <dbReference type="PIRNR" id="PIRNR002889"/>
    </source>
</evidence>
<dbReference type="GO" id="GO:0030694">
    <property type="term" value="C:bacterial-type flagellum basal body, rod"/>
    <property type="evidence" value="ECO:0007669"/>
    <property type="project" value="InterPro"/>
</dbReference>
<keyword evidence="10" id="KW-1185">Reference proteome</keyword>
<dbReference type="InParanoid" id="B2A340"/>
<protein>
    <recommendedName>
        <fullName evidence="3 6">Flagellar basal body rod protein FlgB</fullName>
    </recommendedName>
</protein>
<evidence type="ECO:0000256" key="5">
    <source>
        <dbReference type="ARBA" id="ARBA00024934"/>
    </source>
</evidence>
<comment type="similarity">
    <text evidence="2 6">Belongs to the flagella basal body rod proteins family.</text>
</comment>
<dbReference type="InterPro" id="IPR001444">
    <property type="entry name" value="Flag_bb_rod_N"/>
</dbReference>
<organism evidence="9 10">
    <name type="scientific">Natranaerobius thermophilus (strain ATCC BAA-1301 / DSM 18059 / JW/NM-WN-LF)</name>
    <dbReference type="NCBI Taxonomy" id="457570"/>
    <lineage>
        <taxon>Bacteria</taxon>
        <taxon>Bacillati</taxon>
        <taxon>Bacillota</taxon>
        <taxon>Clostridia</taxon>
        <taxon>Natranaerobiales</taxon>
        <taxon>Natranaerobiaceae</taxon>
        <taxon>Natranaerobius</taxon>
    </lineage>
</organism>
<feature type="compositionally biased region" description="Basic and acidic residues" evidence="7">
    <location>
        <begin position="80"/>
        <end position="93"/>
    </location>
</feature>
<dbReference type="KEGG" id="nth:Nther_1388"/>
<evidence type="ECO:0000256" key="3">
    <source>
        <dbReference type="ARBA" id="ARBA00014376"/>
    </source>
</evidence>
<evidence type="ECO:0000256" key="2">
    <source>
        <dbReference type="ARBA" id="ARBA00009677"/>
    </source>
</evidence>
<dbReference type="NCBIfam" id="TIGR01396">
    <property type="entry name" value="FlgB"/>
    <property type="match status" value="1"/>
</dbReference>